<dbReference type="PATRIC" id="fig|1122147.4.peg.2913"/>
<dbReference type="OrthoDB" id="9758822at2"/>
<proteinExistence type="predicted"/>
<protein>
    <recommendedName>
        <fullName evidence="3">Alpha-galactosidase</fullName>
    </recommendedName>
</protein>
<gene>
    <name evidence="1" type="ORF">FC91_GL002827</name>
</gene>
<dbReference type="eggNOG" id="COG3345">
    <property type="taxonomic scope" value="Bacteria"/>
</dbReference>
<dbReference type="InterPro" id="IPR017853">
    <property type="entry name" value="GH"/>
</dbReference>
<evidence type="ECO:0000313" key="2">
    <source>
        <dbReference type="Proteomes" id="UP000050949"/>
    </source>
</evidence>
<dbReference type="Proteomes" id="UP000050949">
    <property type="component" value="Unassembled WGS sequence"/>
</dbReference>
<dbReference type="Gene3D" id="3.20.20.70">
    <property type="entry name" value="Aldolase class I"/>
    <property type="match status" value="1"/>
</dbReference>
<dbReference type="SUPFAM" id="SSF51445">
    <property type="entry name" value="(Trans)glycosidases"/>
    <property type="match status" value="1"/>
</dbReference>
<dbReference type="InterPro" id="IPR013785">
    <property type="entry name" value="Aldolase_TIM"/>
</dbReference>
<reference evidence="1 2" key="1">
    <citation type="journal article" date="2015" name="Genome Announc.">
        <title>Expanding the biotechnology potential of lactobacilli through comparative genomics of 213 strains and associated genera.</title>
        <authorList>
            <person name="Sun Z."/>
            <person name="Harris H.M."/>
            <person name="McCann A."/>
            <person name="Guo C."/>
            <person name="Argimon S."/>
            <person name="Zhang W."/>
            <person name="Yang X."/>
            <person name="Jeffery I.B."/>
            <person name="Cooney J.C."/>
            <person name="Kagawa T.F."/>
            <person name="Liu W."/>
            <person name="Song Y."/>
            <person name="Salvetti E."/>
            <person name="Wrobel A."/>
            <person name="Rasinkangas P."/>
            <person name="Parkhill J."/>
            <person name="Rea M.C."/>
            <person name="O'Sullivan O."/>
            <person name="Ritari J."/>
            <person name="Douillard F.P."/>
            <person name="Paul Ross R."/>
            <person name="Yang R."/>
            <person name="Briner A.E."/>
            <person name="Felis G.E."/>
            <person name="de Vos W.M."/>
            <person name="Barrangou R."/>
            <person name="Klaenhammer T.R."/>
            <person name="Caufield P.W."/>
            <person name="Cui Y."/>
            <person name="Zhang H."/>
            <person name="O'Toole P.W."/>
        </authorList>
    </citation>
    <scope>NUCLEOTIDE SEQUENCE [LARGE SCALE GENOMIC DNA]</scope>
    <source>
        <strain evidence="1 2">DSM 16991</strain>
    </source>
</reference>
<accession>A0A0R1X9Q7</accession>
<dbReference type="RefSeq" id="WP_051225222.1">
    <property type="nucleotide sequence ID" value="NZ_AUEH01000015.1"/>
</dbReference>
<dbReference type="AlphaFoldDB" id="A0A0R1X9Q7"/>
<evidence type="ECO:0000313" key="1">
    <source>
        <dbReference type="EMBL" id="KRM26904.1"/>
    </source>
</evidence>
<name>A0A0R1X9Q7_9LACO</name>
<dbReference type="EMBL" id="AZFW01000060">
    <property type="protein sequence ID" value="KRM26904.1"/>
    <property type="molecule type" value="Genomic_DNA"/>
</dbReference>
<comment type="caution">
    <text evidence="1">The sequence shown here is derived from an EMBL/GenBank/DDBJ whole genome shotgun (WGS) entry which is preliminary data.</text>
</comment>
<sequence length="532" mass="59476">MVDQTPRYVRVQNAANEWEGLTQDRRNHWTNAAYTVAIDEHLAVTIRAAQPIQRIQLEWAADFTGPWLFLGDAFERAYGDLHFAPLDEERICHWSMAARQGALARCFGVAVQPNALCAWQATAASVTLWLDVRNGTDPLDLHGRVLDCCTLVLREYPETDTDYSMLHAFARAMCPISRHSDEPIIGINDWYYAYGANTADLIIQNAQLAAALADGLGVKPWVLIDDGWESAYDSQTEYNGGPWQTGNDKFSDMGSVAQQIKAAGAQAGLWFRLLLVQSAATKTMVLHRDQDSLFLDPSHPAVRKQVGADIQRFTEWGFKMIKHDFTTYDIFGLQGVAMGLNYFAQPTHFYDKTKTTAEIINQFYAAIRQAAGAALIIGCNTISHLSAGVFDIMRVGDDTSGRHYQRTRSRGVNSLAFRLAQNDVFYQADGDCVGISDMIPWVENRKWLQVLAQTKTPLFISCDPTGLTAEMQADIRQAFAQRMQAQQDGGSVPAGLAAGLYPTRWRNPTTGQVTDFAWFDTPRQFYASFPYY</sequence>
<evidence type="ECO:0008006" key="3">
    <source>
        <dbReference type="Google" id="ProtNLM"/>
    </source>
</evidence>
<organism evidence="1 2">
    <name type="scientific">Schleiferilactobacillus harbinensis DSM 16991</name>
    <dbReference type="NCBI Taxonomy" id="1122147"/>
    <lineage>
        <taxon>Bacteria</taxon>
        <taxon>Bacillati</taxon>
        <taxon>Bacillota</taxon>
        <taxon>Bacilli</taxon>
        <taxon>Lactobacillales</taxon>
        <taxon>Lactobacillaceae</taxon>
        <taxon>Schleiferilactobacillus</taxon>
    </lineage>
</organism>